<keyword evidence="1" id="KW-0732">Signal</keyword>
<protein>
    <submittedName>
        <fullName evidence="2">Uncharacterized protein</fullName>
    </submittedName>
</protein>
<dbReference type="AlphaFoldDB" id="A0A0B2UIY4"/>
<evidence type="ECO:0000256" key="1">
    <source>
        <dbReference type="SAM" id="SignalP"/>
    </source>
</evidence>
<sequence>MQNCQLARKGICCCRPLLCCIQLLRIVIISDLGPAEVLQLRPRPSRKPGYCCHFFFFTEYIIREDSAPTPSVQNAAVPLSDITWGWHGLDSRPISVRRNKFIGIKELLRIRIRYCTSEDRVKFSSLERLGDWLNLTLFGILCQEI</sequence>
<keyword evidence="3" id="KW-1185">Reference proteome</keyword>
<evidence type="ECO:0000313" key="3">
    <source>
        <dbReference type="Proteomes" id="UP000031036"/>
    </source>
</evidence>
<proteinExistence type="predicted"/>
<gene>
    <name evidence="2" type="ORF">Tcan_00351</name>
</gene>
<feature type="chain" id="PRO_5002095596" evidence="1">
    <location>
        <begin position="36"/>
        <end position="145"/>
    </location>
</feature>
<reference evidence="2 3" key="1">
    <citation type="submission" date="2014-11" db="EMBL/GenBank/DDBJ databases">
        <title>Genetic blueprint of the zoonotic pathogen Toxocara canis.</title>
        <authorList>
            <person name="Zhu X.-Q."/>
            <person name="Korhonen P.K."/>
            <person name="Cai H."/>
            <person name="Young N.D."/>
            <person name="Nejsum P."/>
            <person name="von Samson-Himmelstjerna G."/>
            <person name="Boag P.R."/>
            <person name="Tan P."/>
            <person name="Li Q."/>
            <person name="Min J."/>
            <person name="Yang Y."/>
            <person name="Wang X."/>
            <person name="Fang X."/>
            <person name="Hall R.S."/>
            <person name="Hofmann A."/>
            <person name="Sternberg P.W."/>
            <person name="Jex A.R."/>
            <person name="Gasser R.B."/>
        </authorList>
    </citation>
    <scope>NUCLEOTIDE SEQUENCE [LARGE SCALE GENOMIC DNA]</scope>
    <source>
        <strain evidence="2">PN_DK_2014</strain>
    </source>
</reference>
<dbReference type="Proteomes" id="UP000031036">
    <property type="component" value="Unassembled WGS sequence"/>
</dbReference>
<comment type="caution">
    <text evidence="2">The sequence shown here is derived from an EMBL/GenBank/DDBJ whole genome shotgun (WGS) entry which is preliminary data.</text>
</comment>
<organism evidence="2 3">
    <name type="scientific">Toxocara canis</name>
    <name type="common">Canine roundworm</name>
    <dbReference type="NCBI Taxonomy" id="6265"/>
    <lineage>
        <taxon>Eukaryota</taxon>
        <taxon>Metazoa</taxon>
        <taxon>Ecdysozoa</taxon>
        <taxon>Nematoda</taxon>
        <taxon>Chromadorea</taxon>
        <taxon>Rhabditida</taxon>
        <taxon>Spirurina</taxon>
        <taxon>Ascaridomorpha</taxon>
        <taxon>Ascaridoidea</taxon>
        <taxon>Toxocaridae</taxon>
        <taxon>Toxocara</taxon>
    </lineage>
</organism>
<dbReference type="EMBL" id="JPKZ01022813">
    <property type="protein sequence ID" value="KHN71046.1"/>
    <property type="molecule type" value="Genomic_DNA"/>
</dbReference>
<name>A0A0B2UIY4_TOXCA</name>
<accession>A0A0B2UIY4</accession>
<evidence type="ECO:0000313" key="2">
    <source>
        <dbReference type="EMBL" id="KHN71046.1"/>
    </source>
</evidence>
<feature type="signal peptide" evidence="1">
    <location>
        <begin position="1"/>
        <end position="35"/>
    </location>
</feature>